<dbReference type="AlphaFoldDB" id="A0A6B8RKV6"/>
<evidence type="ECO:0000256" key="2">
    <source>
        <dbReference type="SAM" id="Phobius"/>
    </source>
</evidence>
<keyword evidence="5" id="KW-1185">Reference proteome</keyword>
<evidence type="ECO:0000313" key="4">
    <source>
        <dbReference type="EMBL" id="QGQ96669.1"/>
    </source>
</evidence>
<feature type="transmembrane region" description="Helical" evidence="2">
    <location>
        <begin position="12"/>
        <end position="31"/>
    </location>
</feature>
<name>A0A6B8RKV6_9BACL</name>
<reference evidence="5" key="1">
    <citation type="submission" date="2018-11" db="EMBL/GenBank/DDBJ databases">
        <title>Complete genome sequence of Paenibacillus sp. ML311-T8.</title>
        <authorList>
            <person name="Nam Y.-D."/>
            <person name="Kang J."/>
            <person name="Chung W.-H."/>
            <person name="Park Y.S."/>
        </authorList>
    </citation>
    <scope>NUCLEOTIDE SEQUENCE [LARGE SCALE GENOMIC DNA]</scope>
    <source>
        <strain evidence="5">ML311-T8</strain>
    </source>
</reference>
<dbReference type="GO" id="GO:0004190">
    <property type="term" value="F:aspartic-type endopeptidase activity"/>
    <property type="evidence" value="ECO:0007669"/>
    <property type="project" value="InterPro"/>
</dbReference>
<keyword evidence="2" id="KW-0812">Transmembrane</keyword>
<feature type="transmembrane region" description="Helical" evidence="2">
    <location>
        <begin position="37"/>
        <end position="57"/>
    </location>
</feature>
<evidence type="ECO:0000256" key="1">
    <source>
        <dbReference type="ARBA" id="ARBA00005801"/>
    </source>
</evidence>
<keyword evidence="2" id="KW-0472">Membrane</keyword>
<dbReference type="Proteomes" id="UP000426246">
    <property type="component" value="Chromosome"/>
</dbReference>
<keyword evidence="2" id="KW-1133">Transmembrane helix</keyword>
<dbReference type="Gene3D" id="1.20.120.1220">
    <property type="match status" value="1"/>
</dbReference>
<evidence type="ECO:0000313" key="5">
    <source>
        <dbReference type="Proteomes" id="UP000426246"/>
    </source>
</evidence>
<evidence type="ECO:0000259" key="3">
    <source>
        <dbReference type="Pfam" id="PF01478"/>
    </source>
</evidence>
<dbReference type="InterPro" id="IPR050882">
    <property type="entry name" value="Prepilin_peptidase/N-MTase"/>
</dbReference>
<gene>
    <name evidence="4" type="ORF">EHS13_18190</name>
</gene>
<comment type="similarity">
    <text evidence="1">Belongs to the peptidase A24 family.</text>
</comment>
<feature type="transmembrane region" description="Helical" evidence="2">
    <location>
        <begin position="107"/>
        <end position="128"/>
    </location>
</feature>
<sequence>MDRKLVREMNRGGIQMIQWSLIGLITVLAFYSDIRLYIIPNWLTVSGILLGLFYHVVTGGTEGFIYSISGICVGLILLFILYLFGAIGAGDVKLFAAYGAIAGMEFVFQSLIYTLLYACLIGLVVLAIQKKLFHRMIWIFNTLFSFLIMKNWLVYKTLPSNQMLRFPLMWAVLPAIFTYSLSMKGII</sequence>
<feature type="transmembrane region" description="Helical" evidence="2">
    <location>
        <begin position="137"/>
        <end position="155"/>
    </location>
</feature>
<feature type="transmembrane region" description="Helical" evidence="2">
    <location>
        <begin position="167"/>
        <end position="186"/>
    </location>
</feature>
<proteinExistence type="inferred from homology"/>
<accession>A0A6B8RKV6</accession>
<dbReference type="PANTHER" id="PTHR30487:SF0">
    <property type="entry name" value="PREPILIN LEADER PEPTIDASE_N-METHYLTRANSFERASE-RELATED"/>
    <property type="match status" value="1"/>
</dbReference>
<dbReference type="Pfam" id="PF01478">
    <property type="entry name" value="Peptidase_A24"/>
    <property type="match status" value="1"/>
</dbReference>
<dbReference type="GO" id="GO:0006465">
    <property type="term" value="P:signal peptide processing"/>
    <property type="evidence" value="ECO:0007669"/>
    <property type="project" value="TreeGrafter"/>
</dbReference>
<dbReference type="PANTHER" id="PTHR30487">
    <property type="entry name" value="TYPE 4 PREPILIN-LIKE PROTEINS LEADER PEPTIDE-PROCESSING ENZYME"/>
    <property type="match status" value="1"/>
</dbReference>
<feature type="domain" description="Prepilin type IV endopeptidase peptidase" evidence="3">
    <location>
        <begin position="24"/>
        <end position="125"/>
    </location>
</feature>
<feature type="transmembrane region" description="Helical" evidence="2">
    <location>
        <begin position="64"/>
        <end position="87"/>
    </location>
</feature>
<dbReference type="InterPro" id="IPR000045">
    <property type="entry name" value="Prepilin_IV_endopep_pep"/>
</dbReference>
<dbReference type="EMBL" id="CP034235">
    <property type="protein sequence ID" value="QGQ96669.1"/>
    <property type="molecule type" value="Genomic_DNA"/>
</dbReference>
<protein>
    <submittedName>
        <fullName evidence="4">Prepilin peptidase</fullName>
    </submittedName>
</protein>
<dbReference type="GO" id="GO:0005886">
    <property type="term" value="C:plasma membrane"/>
    <property type="evidence" value="ECO:0007669"/>
    <property type="project" value="TreeGrafter"/>
</dbReference>
<dbReference type="KEGG" id="ppsc:EHS13_18190"/>
<organism evidence="4 5">
    <name type="scientific">Paenibacillus psychroresistens</name>
    <dbReference type="NCBI Taxonomy" id="1778678"/>
    <lineage>
        <taxon>Bacteria</taxon>
        <taxon>Bacillati</taxon>
        <taxon>Bacillota</taxon>
        <taxon>Bacilli</taxon>
        <taxon>Bacillales</taxon>
        <taxon>Paenibacillaceae</taxon>
        <taxon>Paenibacillus</taxon>
    </lineage>
</organism>